<dbReference type="InterPro" id="IPR004140">
    <property type="entry name" value="Exo70"/>
</dbReference>
<feature type="domain" description="Exocyst complex subunit Exo70 C-terminal" evidence="5">
    <location>
        <begin position="308"/>
        <end position="580"/>
    </location>
</feature>
<keyword evidence="2 3" id="KW-0813">Transport</keyword>
<dbReference type="InterPro" id="IPR046364">
    <property type="entry name" value="Exo70_C"/>
</dbReference>
<dbReference type="InterPro" id="IPR016159">
    <property type="entry name" value="Cullin_repeat-like_dom_sf"/>
</dbReference>
<gene>
    <name evidence="6" type="ORF">NCGR_LOCUS59425</name>
</gene>
<evidence type="ECO:0000256" key="1">
    <source>
        <dbReference type="ARBA" id="ARBA00006756"/>
    </source>
</evidence>
<evidence type="ECO:0000259" key="5">
    <source>
        <dbReference type="Pfam" id="PF03081"/>
    </source>
</evidence>
<keyword evidence="3" id="KW-0653">Protein transport</keyword>
<dbReference type="AlphaFoldDB" id="A0A811RZ80"/>
<organism evidence="6 7">
    <name type="scientific">Miscanthus lutarioriparius</name>
    <dbReference type="NCBI Taxonomy" id="422564"/>
    <lineage>
        <taxon>Eukaryota</taxon>
        <taxon>Viridiplantae</taxon>
        <taxon>Streptophyta</taxon>
        <taxon>Embryophyta</taxon>
        <taxon>Tracheophyta</taxon>
        <taxon>Spermatophyta</taxon>
        <taxon>Magnoliopsida</taxon>
        <taxon>Liliopsida</taxon>
        <taxon>Poales</taxon>
        <taxon>Poaceae</taxon>
        <taxon>PACMAD clade</taxon>
        <taxon>Panicoideae</taxon>
        <taxon>Andropogonodae</taxon>
        <taxon>Andropogoneae</taxon>
        <taxon>Saccharinae</taxon>
        <taxon>Miscanthus</taxon>
    </lineage>
</organism>
<dbReference type="SUPFAM" id="SSF74788">
    <property type="entry name" value="Cullin repeat-like"/>
    <property type="match status" value="1"/>
</dbReference>
<dbReference type="PANTHER" id="PTHR12542">
    <property type="entry name" value="EXOCYST COMPLEX PROTEIN EXO70"/>
    <property type="match status" value="1"/>
</dbReference>
<evidence type="ECO:0000256" key="2">
    <source>
        <dbReference type="ARBA" id="ARBA00022448"/>
    </source>
</evidence>
<reference evidence="6" key="1">
    <citation type="submission" date="2020-10" db="EMBL/GenBank/DDBJ databases">
        <authorList>
            <person name="Han B."/>
            <person name="Lu T."/>
            <person name="Zhao Q."/>
            <person name="Huang X."/>
            <person name="Zhao Y."/>
        </authorList>
    </citation>
    <scope>NUCLEOTIDE SEQUENCE</scope>
</reference>
<sequence>MGSGRAGPVRMSLSLQLASKLTVPAAWRLCGGEHGGGRSHPPTEAAAAATTTILCIHHRNLLRLITVTTSTVEPAAPLQVPPCPTLPPPTPPAPPRPFRSHSPALPGASRRKRRRRCGSTSGISSSMDLMLDVERRLRPAAAAHWAGHRWLSELQVSWALRLAQLDAASAGSTFVSRRLQHTARSWVLALHAISRSVVSFTGWCSSQELQQEEEALLWPPTSELVGFVDATFLLMLPLVDAIVALDDVISPASSSISSDDHGRGGVVSGKKGAVASAHKFRTLIDVRDALSGVSEQVQLWHSCLSSSCSSSTDAEAARISAEMIRLLLAKLDKVDEAMRNTRDCIRTHFMSLTTDGHGHDHTASGLHPSPDIHVATQFAVCYILVLSTSLSYNRSSVDTPIAHEACLSLGENSTGSSTNLNIVIIRSLEECLTRVSQSLADQSLRFLFLANNFYFLWHKLLSQNLLLDVPTDALARKLDSYINSYLQVSWTPVLKPLHSHSPCCFFFMRYSAQHRFLAEFEKTYLAQKLWKVPDPELRKVLRTTIVDKVISVFTKFLEDGGVSASRVIVSPESLQEMLEELFEG</sequence>
<evidence type="ECO:0000313" key="6">
    <source>
        <dbReference type="EMBL" id="CAD6335327.1"/>
    </source>
</evidence>
<accession>A0A811RZ80</accession>
<dbReference type="PANTHER" id="PTHR12542:SF117">
    <property type="entry name" value="EXOCYST SUBUNIT EXO70 FAMILY PROTEIN"/>
    <property type="match status" value="1"/>
</dbReference>
<feature type="compositionally biased region" description="Pro residues" evidence="4">
    <location>
        <begin position="79"/>
        <end position="97"/>
    </location>
</feature>
<feature type="region of interest" description="Disordered" evidence="4">
    <location>
        <begin position="76"/>
        <end position="123"/>
    </location>
</feature>
<evidence type="ECO:0000313" key="7">
    <source>
        <dbReference type="Proteomes" id="UP000604825"/>
    </source>
</evidence>
<dbReference type="OrthoDB" id="642550at2759"/>
<comment type="function">
    <text evidence="3">Component of the exocyst complex.</text>
</comment>
<dbReference type="Proteomes" id="UP000604825">
    <property type="component" value="Unassembled WGS sequence"/>
</dbReference>
<keyword evidence="7" id="KW-1185">Reference proteome</keyword>
<comment type="caution">
    <text evidence="6">The sequence shown here is derived from an EMBL/GenBank/DDBJ whole genome shotgun (WGS) entry which is preliminary data.</text>
</comment>
<keyword evidence="3" id="KW-0268">Exocytosis</keyword>
<dbReference type="GO" id="GO:0006887">
    <property type="term" value="P:exocytosis"/>
    <property type="evidence" value="ECO:0007669"/>
    <property type="project" value="UniProtKB-KW"/>
</dbReference>
<name>A0A811RZ80_9POAL</name>
<proteinExistence type="inferred from homology"/>
<dbReference type="Pfam" id="PF03081">
    <property type="entry name" value="Exo70_C"/>
    <property type="match status" value="1"/>
</dbReference>
<dbReference type="Gene3D" id="1.20.1280.170">
    <property type="entry name" value="Exocyst complex component Exo70"/>
    <property type="match status" value="1"/>
</dbReference>
<protein>
    <recommendedName>
        <fullName evidence="3">Exocyst subunit Exo70 family protein</fullName>
    </recommendedName>
</protein>
<dbReference type="GO" id="GO:0015031">
    <property type="term" value="P:protein transport"/>
    <property type="evidence" value="ECO:0007669"/>
    <property type="project" value="UniProtKB-KW"/>
</dbReference>
<dbReference type="EMBL" id="CAJGYO010000018">
    <property type="protein sequence ID" value="CAD6335327.1"/>
    <property type="molecule type" value="Genomic_DNA"/>
</dbReference>
<dbReference type="GO" id="GO:0000145">
    <property type="term" value="C:exocyst"/>
    <property type="evidence" value="ECO:0007669"/>
    <property type="project" value="InterPro"/>
</dbReference>
<evidence type="ECO:0000256" key="3">
    <source>
        <dbReference type="RuleBase" id="RU365026"/>
    </source>
</evidence>
<comment type="similarity">
    <text evidence="1 3">Belongs to the EXO70 family.</text>
</comment>
<dbReference type="GO" id="GO:0005546">
    <property type="term" value="F:phosphatidylinositol-4,5-bisphosphate binding"/>
    <property type="evidence" value="ECO:0007669"/>
    <property type="project" value="InterPro"/>
</dbReference>
<evidence type="ECO:0000256" key="4">
    <source>
        <dbReference type="SAM" id="MobiDB-lite"/>
    </source>
</evidence>